<dbReference type="InterPro" id="IPR021720">
    <property type="entry name" value="Malectin_dom"/>
</dbReference>
<evidence type="ECO:0000256" key="14">
    <source>
        <dbReference type="ARBA" id="ARBA00023136"/>
    </source>
</evidence>
<evidence type="ECO:0000256" key="15">
    <source>
        <dbReference type="ARBA" id="ARBA00023170"/>
    </source>
</evidence>
<dbReference type="AlphaFoldDB" id="A0A7N0VE03"/>
<dbReference type="InterPro" id="IPR008271">
    <property type="entry name" value="Ser/Thr_kinase_AS"/>
</dbReference>
<evidence type="ECO:0000256" key="12">
    <source>
        <dbReference type="ARBA" id="ARBA00022840"/>
    </source>
</evidence>
<evidence type="ECO:0000256" key="3">
    <source>
        <dbReference type="ARBA" id="ARBA00022527"/>
    </source>
</evidence>
<evidence type="ECO:0000256" key="11">
    <source>
        <dbReference type="ARBA" id="ARBA00022777"/>
    </source>
</evidence>
<proteinExistence type="predicted"/>
<evidence type="ECO:0000256" key="21">
    <source>
        <dbReference type="SAM" id="SignalP"/>
    </source>
</evidence>
<dbReference type="Proteomes" id="UP000594263">
    <property type="component" value="Unplaced"/>
</dbReference>
<evidence type="ECO:0000256" key="6">
    <source>
        <dbReference type="ARBA" id="ARBA00022679"/>
    </source>
</evidence>
<evidence type="ECO:0000256" key="4">
    <source>
        <dbReference type="ARBA" id="ARBA00022553"/>
    </source>
</evidence>
<keyword evidence="7 20" id="KW-0812">Transmembrane</keyword>
<feature type="signal peptide" evidence="21">
    <location>
        <begin position="1"/>
        <end position="25"/>
    </location>
</feature>
<dbReference type="Gene3D" id="3.80.10.10">
    <property type="entry name" value="Ribonuclease Inhibitor"/>
    <property type="match status" value="2"/>
</dbReference>
<dbReference type="GO" id="GO:0005524">
    <property type="term" value="F:ATP binding"/>
    <property type="evidence" value="ECO:0007669"/>
    <property type="project" value="UniProtKB-KW"/>
</dbReference>
<evidence type="ECO:0000256" key="2">
    <source>
        <dbReference type="ARBA" id="ARBA00012513"/>
    </source>
</evidence>
<dbReference type="FunFam" id="2.60.120.430:FF:000002">
    <property type="entry name" value="Leucine-rich repeat receptor-like protein kinase"/>
    <property type="match status" value="1"/>
</dbReference>
<keyword evidence="3" id="KW-0723">Serine/threonine-protein kinase</keyword>
<dbReference type="OMA" id="CACTYNN"/>
<dbReference type="PROSITE" id="PS50011">
    <property type="entry name" value="PROTEIN_KINASE_DOM"/>
    <property type="match status" value="1"/>
</dbReference>
<evidence type="ECO:0000256" key="5">
    <source>
        <dbReference type="ARBA" id="ARBA00022614"/>
    </source>
</evidence>
<dbReference type="Gramene" id="Kaladp0630s0073.1.v1.1">
    <property type="protein sequence ID" value="Kaladp0630s0073.1.v1.1"/>
    <property type="gene ID" value="Kaladp0630s0073.v1.1"/>
</dbReference>
<dbReference type="EC" id="2.7.11.1" evidence="2"/>
<keyword evidence="16" id="KW-0325">Glycoprotein</keyword>
<dbReference type="PANTHER" id="PTHR48006:SF62">
    <property type="entry name" value="LEUCINE-RICH REPEAT TRANSMEMBRANE PROTEIN KINASE"/>
    <property type="match status" value="1"/>
</dbReference>
<dbReference type="FunFam" id="3.80.10.10:FF:000298">
    <property type="entry name" value="Putative LRR receptor-like serine/threonine-protein kinase"/>
    <property type="match status" value="1"/>
</dbReference>
<evidence type="ECO:0000313" key="24">
    <source>
        <dbReference type="Proteomes" id="UP000594263"/>
    </source>
</evidence>
<name>A0A7N0VE03_KALFE</name>
<dbReference type="CDD" id="cd14066">
    <property type="entry name" value="STKc_IRAK"/>
    <property type="match status" value="1"/>
</dbReference>
<dbReference type="Gene3D" id="3.30.200.20">
    <property type="entry name" value="Phosphorylase Kinase, domain 1"/>
    <property type="match status" value="1"/>
</dbReference>
<dbReference type="Pfam" id="PF13855">
    <property type="entry name" value="LRR_8"/>
    <property type="match status" value="1"/>
</dbReference>
<keyword evidence="11" id="KW-0418">Kinase</keyword>
<dbReference type="InterPro" id="IPR000719">
    <property type="entry name" value="Prot_kinase_dom"/>
</dbReference>
<feature type="compositionally biased region" description="Polar residues" evidence="19">
    <location>
        <begin position="1015"/>
        <end position="1024"/>
    </location>
</feature>
<dbReference type="SMART" id="SM00220">
    <property type="entry name" value="S_TKc"/>
    <property type="match status" value="1"/>
</dbReference>
<dbReference type="Pfam" id="PF00069">
    <property type="entry name" value="Pkinase"/>
    <property type="match status" value="1"/>
</dbReference>
<feature type="region of interest" description="Disordered" evidence="19">
    <location>
        <begin position="1011"/>
        <end position="1030"/>
    </location>
</feature>
<evidence type="ECO:0000256" key="10">
    <source>
        <dbReference type="ARBA" id="ARBA00022741"/>
    </source>
</evidence>
<evidence type="ECO:0000256" key="18">
    <source>
        <dbReference type="ARBA" id="ARBA00048679"/>
    </source>
</evidence>
<evidence type="ECO:0000256" key="19">
    <source>
        <dbReference type="SAM" id="MobiDB-lite"/>
    </source>
</evidence>
<keyword evidence="12" id="KW-0067">ATP-binding</keyword>
<dbReference type="SUPFAM" id="SSF52058">
    <property type="entry name" value="L domain-like"/>
    <property type="match status" value="1"/>
</dbReference>
<dbReference type="InterPro" id="IPR001611">
    <property type="entry name" value="Leu-rich_rpt"/>
</dbReference>
<dbReference type="FunFam" id="1.10.510.10:FF:000044">
    <property type="entry name" value="Putative LRR receptor-like serine/threonine-protein kinase"/>
    <property type="match status" value="1"/>
</dbReference>
<dbReference type="EnsemblPlants" id="Kaladp0630s0073.1.v1.1">
    <property type="protein sequence ID" value="Kaladp0630s0073.1.v1.1"/>
    <property type="gene ID" value="Kaladp0630s0073.v1.1"/>
</dbReference>
<dbReference type="PANTHER" id="PTHR48006">
    <property type="entry name" value="LEUCINE-RICH REPEAT-CONTAINING PROTEIN DDB_G0281931-RELATED"/>
    <property type="match status" value="1"/>
</dbReference>
<feature type="domain" description="Protein kinase" evidence="22">
    <location>
        <begin position="687"/>
        <end position="954"/>
    </location>
</feature>
<feature type="chain" id="PRO_5029884990" description="non-specific serine/threonine protein kinase" evidence="21">
    <location>
        <begin position="26"/>
        <end position="1030"/>
    </location>
</feature>
<keyword evidence="10" id="KW-0547">Nucleotide-binding</keyword>
<dbReference type="Gene3D" id="1.10.510.10">
    <property type="entry name" value="Transferase(Phosphotransferase) domain 1"/>
    <property type="match status" value="1"/>
</dbReference>
<keyword evidence="4" id="KW-0597">Phosphoprotein</keyword>
<protein>
    <recommendedName>
        <fullName evidence="2">non-specific serine/threonine protein kinase</fullName>
        <ecNumber evidence="2">2.7.11.1</ecNumber>
    </recommendedName>
</protein>
<keyword evidence="24" id="KW-1185">Reference proteome</keyword>
<dbReference type="FunFam" id="3.30.200.20:FF:000140">
    <property type="entry name" value="Leucine-rich repeat receptor-like protein kinase"/>
    <property type="match status" value="1"/>
</dbReference>
<feature type="transmembrane region" description="Helical" evidence="20">
    <location>
        <begin position="629"/>
        <end position="651"/>
    </location>
</feature>
<comment type="catalytic activity">
    <reaction evidence="17">
        <text>L-threonyl-[protein] + ATP = O-phospho-L-threonyl-[protein] + ADP + H(+)</text>
        <dbReference type="Rhea" id="RHEA:46608"/>
        <dbReference type="Rhea" id="RHEA-COMP:11060"/>
        <dbReference type="Rhea" id="RHEA-COMP:11605"/>
        <dbReference type="ChEBI" id="CHEBI:15378"/>
        <dbReference type="ChEBI" id="CHEBI:30013"/>
        <dbReference type="ChEBI" id="CHEBI:30616"/>
        <dbReference type="ChEBI" id="CHEBI:61977"/>
        <dbReference type="ChEBI" id="CHEBI:456216"/>
        <dbReference type="EC" id="2.7.11.1"/>
    </reaction>
</comment>
<comment type="subcellular location">
    <subcellularLocation>
        <location evidence="1">Membrane</location>
        <topology evidence="1">Single-pass type I membrane protein</topology>
    </subcellularLocation>
</comment>
<evidence type="ECO:0000256" key="9">
    <source>
        <dbReference type="ARBA" id="ARBA00022737"/>
    </source>
</evidence>
<evidence type="ECO:0000256" key="7">
    <source>
        <dbReference type="ARBA" id="ARBA00022692"/>
    </source>
</evidence>
<reference evidence="23" key="1">
    <citation type="submission" date="2021-01" db="UniProtKB">
        <authorList>
            <consortium name="EnsemblPlants"/>
        </authorList>
    </citation>
    <scope>IDENTIFICATION</scope>
</reference>
<keyword evidence="13 20" id="KW-1133">Transmembrane helix</keyword>
<sequence length="1030" mass="113476">MVRSKLPAFACCIIAVVMMSGSAAGAEARAPTTHPSEAVALNSIFDGWGLSAGNMGWNVSGELCSGTATDDTQFNNEAYNPFIKCECFYDNNSTCRITHLKVDGKDVSGPIPDLLWNLTYLNNIVLSKNYLTGHLSPLIGNLTRLEYLTVGSNALSGPLPKELGKLTNLLSLSFGVNNFSGSLPPELGSLTKLSQLYFDSAGVSGEIPPTFANLRSLEILWGPDNELTGTIPDFIGNLPNLKSLKFQGNSFRGPIPSTFINLTSMEDLRISDVINGSSSLEFIKNMKSLTILILRNNDISGMIPATIGDFQKLSLLDLSFNNISGNITDSLFTLSGLSYLFLGSNRLTGNLLAQKSSSLLIVDVSDNYLSGSFPSWISEPNLKLNLVANNFTIEKSNSRLKCLQRNFPCGRGRGIYSDFAINCGGPQITSSSRVVFEKEDEDLGPSSYYVADTERWAVSKVGFFLESKNAPGKVSSSSPVTNTLDQELFQTARVSFGSLRYYGLGLENGNYSLSLQFAESMILGSNRWESVGRRVFDIYIQGNLAIRNFDIRKEAGGPSNVAVKENFTALVSENYIEIHLFWAGKGTCCVPGLGTFGPMISAINAIPNFEPTVPNKLPSERRSSTNTRIIVPVTVVSMTTLILALAAYYYIRRRFRDSRNAELELRGMQFKPNTFSYSELKTATRDFSFANILGEGGFGPVYKGKLHDGRTVAVKRLAKGSEQGKSQFYAEIATISAVQHRNLVKLYGCCLEGARRLLVYEYLENKSLDQAMFGERTLELDWATRFNICLGVARGLTYLHEESQVRIVHRDVKASNILLDSDLNPKISDFGLAKLYDNKQTHMSTRVAGTICYLAPQYAMRGHLTEKADVFGFGVLALEIVSGRPNCINSDQKQMYLLQWDWGLYENSCGLELVDPKLLSFSAQEVRRVIRVALMCIQSRPATRHPMSRVVAILSGDADVTTALSKPVYLSNWMYDDDESPVPTIHFSTSEEAENTQQLLDIYQCRSVGNPAFDSESTSSSPQNKRSRTL</sequence>
<evidence type="ECO:0000313" key="23">
    <source>
        <dbReference type="EnsemblPlants" id="Kaladp0630s0073.1.v1.1"/>
    </source>
</evidence>
<dbReference type="Gene3D" id="2.60.120.430">
    <property type="entry name" value="Galactose-binding lectin"/>
    <property type="match status" value="1"/>
</dbReference>
<evidence type="ECO:0000256" key="13">
    <source>
        <dbReference type="ARBA" id="ARBA00022989"/>
    </source>
</evidence>
<dbReference type="Pfam" id="PF11721">
    <property type="entry name" value="Malectin"/>
    <property type="match status" value="1"/>
</dbReference>
<keyword evidence="9" id="KW-0677">Repeat</keyword>
<evidence type="ECO:0000256" key="20">
    <source>
        <dbReference type="SAM" id="Phobius"/>
    </source>
</evidence>
<dbReference type="Pfam" id="PF00560">
    <property type="entry name" value="LRR_1"/>
    <property type="match status" value="1"/>
</dbReference>
<dbReference type="InterPro" id="IPR032675">
    <property type="entry name" value="LRR_dom_sf"/>
</dbReference>
<evidence type="ECO:0000256" key="16">
    <source>
        <dbReference type="ARBA" id="ARBA00023180"/>
    </source>
</evidence>
<organism evidence="23 24">
    <name type="scientific">Kalanchoe fedtschenkoi</name>
    <name type="common">Lavender scallops</name>
    <name type="synonym">South American air plant</name>
    <dbReference type="NCBI Taxonomy" id="63787"/>
    <lineage>
        <taxon>Eukaryota</taxon>
        <taxon>Viridiplantae</taxon>
        <taxon>Streptophyta</taxon>
        <taxon>Embryophyta</taxon>
        <taxon>Tracheophyta</taxon>
        <taxon>Spermatophyta</taxon>
        <taxon>Magnoliopsida</taxon>
        <taxon>eudicotyledons</taxon>
        <taxon>Gunneridae</taxon>
        <taxon>Pentapetalae</taxon>
        <taxon>Saxifragales</taxon>
        <taxon>Crassulaceae</taxon>
        <taxon>Kalanchoe</taxon>
    </lineage>
</organism>
<dbReference type="InterPro" id="IPR011009">
    <property type="entry name" value="Kinase-like_dom_sf"/>
</dbReference>
<evidence type="ECO:0000256" key="1">
    <source>
        <dbReference type="ARBA" id="ARBA00004479"/>
    </source>
</evidence>
<keyword evidence="15" id="KW-0675">Receptor</keyword>
<dbReference type="GO" id="GO:0005886">
    <property type="term" value="C:plasma membrane"/>
    <property type="evidence" value="ECO:0007669"/>
    <property type="project" value="TreeGrafter"/>
</dbReference>
<evidence type="ECO:0000256" key="8">
    <source>
        <dbReference type="ARBA" id="ARBA00022729"/>
    </source>
</evidence>
<accession>A0A7N0VE03</accession>
<dbReference type="GO" id="GO:0004674">
    <property type="term" value="F:protein serine/threonine kinase activity"/>
    <property type="evidence" value="ECO:0007669"/>
    <property type="project" value="UniProtKB-KW"/>
</dbReference>
<dbReference type="SUPFAM" id="SSF56112">
    <property type="entry name" value="Protein kinase-like (PK-like)"/>
    <property type="match status" value="1"/>
</dbReference>
<evidence type="ECO:0000256" key="17">
    <source>
        <dbReference type="ARBA" id="ARBA00047899"/>
    </source>
</evidence>
<comment type="catalytic activity">
    <reaction evidence="18">
        <text>L-seryl-[protein] + ATP = O-phospho-L-seryl-[protein] + ADP + H(+)</text>
        <dbReference type="Rhea" id="RHEA:17989"/>
        <dbReference type="Rhea" id="RHEA-COMP:9863"/>
        <dbReference type="Rhea" id="RHEA-COMP:11604"/>
        <dbReference type="ChEBI" id="CHEBI:15378"/>
        <dbReference type="ChEBI" id="CHEBI:29999"/>
        <dbReference type="ChEBI" id="CHEBI:30616"/>
        <dbReference type="ChEBI" id="CHEBI:83421"/>
        <dbReference type="ChEBI" id="CHEBI:456216"/>
        <dbReference type="EC" id="2.7.11.1"/>
    </reaction>
</comment>
<keyword evidence="8 21" id="KW-0732">Signal</keyword>
<keyword evidence="5" id="KW-0433">Leucine-rich repeat</keyword>
<keyword evidence="6" id="KW-0808">Transferase</keyword>
<dbReference type="PROSITE" id="PS00108">
    <property type="entry name" value="PROTEIN_KINASE_ST"/>
    <property type="match status" value="1"/>
</dbReference>
<dbReference type="InterPro" id="IPR051824">
    <property type="entry name" value="LRR_Rcpt-Like_S/T_Kinase"/>
</dbReference>
<keyword evidence="14 20" id="KW-0472">Membrane</keyword>
<evidence type="ECO:0000259" key="22">
    <source>
        <dbReference type="PROSITE" id="PS50011"/>
    </source>
</evidence>
<dbReference type="FunFam" id="3.80.10.10:FF:000766">
    <property type="entry name" value="Os05g0263100 protein"/>
    <property type="match status" value="1"/>
</dbReference>